<feature type="domain" description="Beta/gamma crystallin 'Greek key'" evidence="3">
    <location>
        <begin position="25"/>
        <end position="102"/>
    </location>
</feature>
<evidence type="ECO:0000256" key="1">
    <source>
        <dbReference type="ARBA" id="ARBA00009646"/>
    </source>
</evidence>
<evidence type="ECO:0000259" key="3">
    <source>
        <dbReference type="SMART" id="SM00247"/>
    </source>
</evidence>
<organism evidence="4 5">
    <name type="scientific">Edaphosphingomonas haloaromaticamans</name>
    <dbReference type="NCBI Taxonomy" id="653954"/>
    <lineage>
        <taxon>Bacteria</taxon>
        <taxon>Pseudomonadati</taxon>
        <taxon>Pseudomonadota</taxon>
        <taxon>Alphaproteobacteria</taxon>
        <taxon>Sphingomonadales</taxon>
        <taxon>Rhizorhabdaceae</taxon>
        <taxon>Edaphosphingomonas</taxon>
    </lineage>
</organism>
<sequence length="186" mass="19667">MLLSMLFAAMLAPAAEERRPGGQPEAIVYRDAGYSGPAVAVGRANPDMGLAWPVRSIRVNSGTWQLCPQRNYGGRCITVSRSTSNLGNQLGPGSRLVSIRPIGAEPPRPVPNQSLRGMAAEFFPRPARDGRRVAACATGSATANCAARSADAFCRAQGWNGSKSEALESEGRAVYLADVLCVRSGY</sequence>
<dbReference type="SUPFAM" id="SSF49695">
    <property type="entry name" value="gamma-Crystallin-like"/>
    <property type="match status" value="1"/>
</dbReference>
<dbReference type="InterPro" id="IPR011024">
    <property type="entry name" value="G_crystallin-like"/>
</dbReference>
<proteinExistence type="inferred from homology"/>
<dbReference type="Proteomes" id="UP000179467">
    <property type="component" value="Unassembled WGS sequence"/>
</dbReference>
<accession>A0A1S1HI97</accession>
<name>A0A1S1HI97_9SPHN</name>
<dbReference type="EMBL" id="MIPT01000001">
    <property type="protein sequence ID" value="OHT21965.1"/>
    <property type="molecule type" value="Genomic_DNA"/>
</dbReference>
<evidence type="ECO:0000313" key="4">
    <source>
        <dbReference type="EMBL" id="OHT21965.1"/>
    </source>
</evidence>
<dbReference type="InterPro" id="IPR001064">
    <property type="entry name" value="Beta/gamma_crystallin"/>
</dbReference>
<dbReference type="AlphaFoldDB" id="A0A1S1HI97"/>
<evidence type="ECO:0000256" key="2">
    <source>
        <dbReference type="ARBA" id="ARBA00022737"/>
    </source>
</evidence>
<protein>
    <recommendedName>
        <fullName evidence="3">Beta/gamma crystallin 'Greek key' domain-containing protein</fullName>
    </recommendedName>
</protein>
<dbReference type="Gene3D" id="2.60.20.10">
    <property type="entry name" value="Crystallins"/>
    <property type="match status" value="1"/>
</dbReference>
<comment type="similarity">
    <text evidence="1">Belongs to the beta/gamma-crystallin family.</text>
</comment>
<keyword evidence="2" id="KW-0677">Repeat</keyword>
<comment type="caution">
    <text evidence="4">The sequence shown here is derived from an EMBL/GenBank/DDBJ whole genome shotgun (WGS) entry which is preliminary data.</text>
</comment>
<reference evidence="4 5" key="1">
    <citation type="submission" date="2016-09" db="EMBL/GenBank/DDBJ databases">
        <title>Metabolic pathway, cell adaptation mechanisms and a novel monoxygenase revealed through proteogenomic-transcription analysis of a Sphingomonas haloaromaticamans strain degrading the fungicide ortho-phenylphenol.</title>
        <authorList>
            <person name="Perruchon C."/>
            <person name="Papadopoulou E.S."/>
            <person name="Rousidou C."/>
            <person name="Vasileiadis S."/>
            <person name="Tanou G."/>
            <person name="Amoutzias G."/>
            <person name="Molassiotis A."/>
            <person name="Karpouzas D.G."/>
        </authorList>
    </citation>
    <scope>NUCLEOTIDE SEQUENCE [LARGE SCALE GENOMIC DNA]</scope>
    <source>
        <strain evidence="4 5">P3</strain>
    </source>
</reference>
<gene>
    <name evidence="4" type="ORF">BHE75_03980</name>
</gene>
<evidence type="ECO:0000313" key="5">
    <source>
        <dbReference type="Proteomes" id="UP000179467"/>
    </source>
</evidence>
<dbReference type="OrthoDB" id="7186950at2"/>
<dbReference type="SMART" id="SM00247">
    <property type="entry name" value="XTALbg"/>
    <property type="match status" value="1"/>
</dbReference>
<keyword evidence="5" id="KW-1185">Reference proteome</keyword>
<dbReference type="Pfam" id="PF00030">
    <property type="entry name" value="Crystall"/>
    <property type="match status" value="1"/>
</dbReference>
<dbReference type="RefSeq" id="WP_070934943.1">
    <property type="nucleotide sequence ID" value="NZ_MIPT01000001.1"/>
</dbReference>